<reference evidence="3 4" key="1">
    <citation type="submission" date="2017-08" db="EMBL/GenBank/DDBJ databases">
        <title>Infants hospitalized years apart are colonized by the same room-sourced microbial strains.</title>
        <authorList>
            <person name="Brooks B."/>
            <person name="Olm M.R."/>
            <person name="Firek B.A."/>
            <person name="Baker R."/>
            <person name="Thomas B.C."/>
            <person name="Morowitz M.J."/>
            <person name="Banfield J.F."/>
        </authorList>
    </citation>
    <scope>NUCLEOTIDE SEQUENCE [LARGE SCALE GENOMIC DNA]</scope>
    <source>
        <strain evidence="3">S2_003_000_R2_4</strain>
    </source>
</reference>
<sequence length="517" mass="56738">MSEASRARTADPIRKILIVGGGTAGWMTAAALAKSLKARDVAITLVESEQIGTVGVGEATIPPITTFNQLLGLDEAAFMRATQASFKLAIEFVDWMGPGHRYLHPFGGFGLDIEALKFHQIWLRALHEGWAPPIDAFNLSARASHLGRFALPSRDPRQVMSSLKYAFHFDAGLYAKHLRAYAEQRGVARIEGKVAHVAQHGETGFLTSVTLDGGPTLEADLFIDCSGFRGLLIEQTLKAGYDDWSHWLPNDRAVAMPCETGGDGLTPYTRATADAAGWRWRIPLQHRTGNGYVYASADISDDEAVARLRATLDGPALAEPNFLRFQAGRRRQAWVKNVVAIGLSSGFLEPLESTSIHLIQAGITKLLALFPDKGFDPVEIAEYNRLTAQQVELIRDFIILHFKTNGRTEPYWVRAREMAIPETLARKIALFAASGRLFQSDYDLFAEPSWIAVLLGQGVIPHRHDPLVDALDDAMVRGQLSRLATLIRRTAEALPTHEAFIARYCAASPTPAARVPA</sequence>
<feature type="binding site" evidence="2">
    <location>
        <position position="87"/>
    </location>
    <ligand>
        <name>7-chloro-L-tryptophan</name>
        <dbReference type="ChEBI" id="CHEBI:58713"/>
    </ligand>
</feature>
<dbReference type="PIRSF" id="PIRSF011396">
    <property type="entry name" value="Trp_halogenase"/>
    <property type="match status" value="1"/>
</dbReference>
<dbReference type="InterPro" id="IPR033856">
    <property type="entry name" value="Trp_halogen"/>
</dbReference>
<feature type="binding site" evidence="2">
    <location>
        <position position="352"/>
    </location>
    <ligand>
        <name>L-tryptophan</name>
        <dbReference type="ChEBI" id="CHEBI:57912"/>
    </ligand>
</feature>
<dbReference type="SUPFAM" id="SSF51905">
    <property type="entry name" value="FAD/NAD(P)-binding domain"/>
    <property type="match status" value="1"/>
</dbReference>
<evidence type="ECO:0000256" key="2">
    <source>
        <dbReference type="PIRSR" id="PIRSR011396-2"/>
    </source>
</evidence>
<keyword evidence="2" id="KW-0547">Nucleotide-binding</keyword>
<dbReference type="EMBL" id="QFQZ01000084">
    <property type="protein sequence ID" value="PZR31505.1"/>
    <property type="molecule type" value="Genomic_DNA"/>
</dbReference>
<name>A0A2W5V8A5_9CAUL</name>
<dbReference type="InterPro" id="IPR050816">
    <property type="entry name" value="Flavin-dep_Halogenase_NPB"/>
</dbReference>
<dbReference type="Gene3D" id="3.50.50.60">
    <property type="entry name" value="FAD/NAD(P)-binding domain"/>
    <property type="match status" value="1"/>
</dbReference>
<keyword evidence="2" id="KW-0285">Flavoprotein</keyword>
<dbReference type="InterPro" id="IPR036188">
    <property type="entry name" value="FAD/NAD-bd_sf"/>
</dbReference>
<evidence type="ECO:0000256" key="1">
    <source>
        <dbReference type="PIRSR" id="PIRSR011396-1"/>
    </source>
</evidence>
<dbReference type="GO" id="GO:0004497">
    <property type="term" value="F:monooxygenase activity"/>
    <property type="evidence" value="ECO:0007669"/>
    <property type="project" value="InterPro"/>
</dbReference>
<feature type="binding site" evidence="2">
    <location>
        <position position="194"/>
    </location>
    <ligand>
        <name>FAD</name>
        <dbReference type="ChEBI" id="CHEBI:57692"/>
    </ligand>
</feature>
<dbReference type="RefSeq" id="WP_304281540.1">
    <property type="nucleotide sequence ID" value="NZ_QFQZ01000084.1"/>
</dbReference>
<dbReference type="GO" id="GO:0000166">
    <property type="term" value="F:nucleotide binding"/>
    <property type="evidence" value="ECO:0007669"/>
    <property type="project" value="UniProtKB-KW"/>
</dbReference>
<proteinExistence type="predicted"/>
<dbReference type="InterPro" id="IPR006905">
    <property type="entry name" value="Flavin_halogenase"/>
</dbReference>
<feature type="binding site" evidence="2">
    <location>
        <begin position="21"/>
        <end position="24"/>
    </location>
    <ligand>
        <name>FAD</name>
        <dbReference type="ChEBI" id="CHEBI:57692"/>
    </ligand>
</feature>
<keyword evidence="2" id="KW-0274">FAD</keyword>
<feature type="binding site" evidence="2">
    <location>
        <position position="343"/>
    </location>
    <ligand>
        <name>FAD</name>
        <dbReference type="ChEBI" id="CHEBI:57692"/>
    </ligand>
</feature>
<accession>A0A2W5V8A5</accession>
<dbReference type="AlphaFoldDB" id="A0A2W5V8A5"/>
<feature type="binding site" evidence="2">
    <location>
        <position position="356"/>
    </location>
    <ligand>
        <name>FAD</name>
        <dbReference type="ChEBI" id="CHEBI:57692"/>
    </ligand>
</feature>
<organism evidence="3 4">
    <name type="scientific">Caulobacter segnis</name>
    <dbReference type="NCBI Taxonomy" id="88688"/>
    <lineage>
        <taxon>Bacteria</taxon>
        <taxon>Pseudomonadati</taxon>
        <taxon>Pseudomonadota</taxon>
        <taxon>Alphaproteobacteria</taxon>
        <taxon>Caulobacterales</taxon>
        <taxon>Caulobacteraceae</taxon>
        <taxon>Caulobacter</taxon>
    </lineage>
</organism>
<evidence type="ECO:0000313" key="3">
    <source>
        <dbReference type="EMBL" id="PZR31505.1"/>
    </source>
</evidence>
<gene>
    <name evidence="3" type="ORF">DI526_19490</name>
</gene>
<dbReference type="Pfam" id="PF04820">
    <property type="entry name" value="Trp_halogenase"/>
    <property type="match status" value="1"/>
</dbReference>
<comment type="caution">
    <text evidence="3">The sequence shown here is derived from an EMBL/GenBank/DDBJ whole genome shotgun (WGS) entry which is preliminary data.</text>
</comment>
<dbReference type="PANTHER" id="PTHR43747:SF4">
    <property type="entry name" value="FLAVIN-DEPENDENT TRYPTOPHAN HALOGENASE"/>
    <property type="match status" value="1"/>
</dbReference>
<protein>
    <submittedName>
        <fullName evidence="3">Tryptophan halogenase</fullName>
    </submittedName>
</protein>
<dbReference type="PANTHER" id="PTHR43747">
    <property type="entry name" value="FAD-BINDING PROTEIN"/>
    <property type="match status" value="1"/>
</dbReference>
<dbReference type="Proteomes" id="UP000249393">
    <property type="component" value="Unassembled WGS sequence"/>
</dbReference>
<feature type="active site" evidence="1">
    <location>
        <position position="87"/>
    </location>
</feature>
<evidence type="ECO:0000313" key="4">
    <source>
        <dbReference type="Proteomes" id="UP000249393"/>
    </source>
</evidence>